<proteinExistence type="predicted"/>
<accession>A0AAV7LMN5</accession>
<dbReference type="EMBL" id="JANPWB010000015">
    <property type="protein sequence ID" value="KAJ1092835.1"/>
    <property type="molecule type" value="Genomic_DNA"/>
</dbReference>
<comment type="caution">
    <text evidence="2">The sequence shown here is derived from an EMBL/GenBank/DDBJ whole genome shotgun (WGS) entry which is preliminary data.</text>
</comment>
<feature type="compositionally biased region" description="Basic and acidic residues" evidence="1">
    <location>
        <begin position="101"/>
        <end position="110"/>
    </location>
</feature>
<sequence length="110" mass="11771">MPGPDAQQRRRPRRIINAMCSPPAQCLELGPSRPRRCPANRGCDGGDRIPEGCRRGRLARWAASRPVVAALGGPAMRPPGLSVEGSSVVRGADAVSARGPGRLDERHLSW</sequence>
<feature type="region of interest" description="Disordered" evidence="1">
    <location>
        <begin position="90"/>
        <end position="110"/>
    </location>
</feature>
<dbReference type="AlphaFoldDB" id="A0AAV7LMN5"/>
<gene>
    <name evidence="2" type="ORF">NDU88_005945</name>
</gene>
<keyword evidence="3" id="KW-1185">Reference proteome</keyword>
<protein>
    <submittedName>
        <fullName evidence="2">Uncharacterized protein</fullName>
    </submittedName>
</protein>
<evidence type="ECO:0000313" key="2">
    <source>
        <dbReference type="EMBL" id="KAJ1092835.1"/>
    </source>
</evidence>
<organism evidence="2 3">
    <name type="scientific">Pleurodeles waltl</name>
    <name type="common">Iberian ribbed newt</name>
    <dbReference type="NCBI Taxonomy" id="8319"/>
    <lineage>
        <taxon>Eukaryota</taxon>
        <taxon>Metazoa</taxon>
        <taxon>Chordata</taxon>
        <taxon>Craniata</taxon>
        <taxon>Vertebrata</taxon>
        <taxon>Euteleostomi</taxon>
        <taxon>Amphibia</taxon>
        <taxon>Batrachia</taxon>
        <taxon>Caudata</taxon>
        <taxon>Salamandroidea</taxon>
        <taxon>Salamandridae</taxon>
        <taxon>Pleurodelinae</taxon>
        <taxon>Pleurodeles</taxon>
    </lineage>
</organism>
<evidence type="ECO:0000313" key="3">
    <source>
        <dbReference type="Proteomes" id="UP001066276"/>
    </source>
</evidence>
<reference evidence="2" key="1">
    <citation type="journal article" date="2022" name="bioRxiv">
        <title>Sequencing and chromosome-scale assembly of the giantPleurodeles waltlgenome.</title>
        <authorList>
            <person name="Brown T."/>
            <person name="Elewa A."/>
            <person name="Iarovenko S."/>
            <person name="Subramanian E."/>
            <person name="Araus A.J."/>
            <person name="Petzold A."/>
            <person name="Susuki M."/>
            <person name="Suzuki K.-i.T."/>
            <person name="Hayashi T."/>
            <person name="Toyoda A."/>
            <person name="Oliveira C."/>
            <person name="Osipova E."/>
            <person name="Leigh N.D."/>
            <person name="Simon A."/>
            <person name="Yun M.H."/>
        </authorList>
    </citation>
    <scope>NUCLEOTIDE SEQUENCE</scope>
    <source>
        <strain evidence="2">20211129_DDA</strain>
        <tissue evidence="2">Liver</tissue>
    </source>
</reference>
<evidence type="ECO:0000256" key="1">
    <source>
        <dbReference type="SAM" id="MobiDB-lite"/>
    </source>
</evidence>
<name>A0AAV7LMN5_PLEWA</name>
<dbReference type="Proteomes" id="UP001066276">
    <property type="component" value="Chromosome 11"/>
</dbReference>